<dbReference type="FunFam" id="2.60.120.1440:FF:000001">
    <property type="entry name" value="Putative anti-sigma factor"/>
    <property type="match status" value="1"/>
</dbReference>
<evidence type="ECO:0000259" key="3">
    <source>
        <dbReference type="Pfam" id="PF16344"/>
    </source>
</evidence>
<dbReference type="RefSeq" id="WP_282592529.1">
    <property type="nucleotide sequence ID" value="NZ_JAPAAF010000025.1"/>
</dbReference>
<feature type="transmembrane region" description="Helical" evidence="1">
    <location>
        <begin position="78"/>
        <end position="95"/>
    </location>
</feature>
<dbReference type="InterPro" id="IPR032508">
    <property type="entry name" value="FecR_C"/>
</dbReference>
<dbReference type="Proteomes" id="UP001163821">
    <property type="component" value="Unassembled WGS sequence"/>
</dbReference>
<dbReference type="GO" id="GO:0016989">
    <property type="term" value="F:sigma factor antagonist activity"/>
    <property type="evidence" value="ECO:0007669"/>
    <property type="project" value="TreeGrafter"/>
</dbReference>
<sequence>MEKDKIISYITGQITDQKEKAEVRRWINESNANKQMFIQLKNAYALTRKSSGITDVEEEYLKLQSKVPFRTRRLITEIFKYAAVIILTFGITWSIQKNYFNGQHAESMQMNEVICPAGQITELVLSDGSKVWLNAESRISYPSHFNTKQRSVQLTGEAFFEVKKDAERPFLVKTRSINIKVLGTSFNVDAYEKDQIEKITLVEGKVELQNKSGTRITEMFPGQLARYDRNNKKIHFSEVDTRFFSSWKEGKMTFFNEPLVMIAMKLERWYNVKITFASEEIKSYRFSGTILKYKPIDQILQVVKLSSLIDYKINVNPEDRNEIILTKID</sequence>
<accession>A0AA41Y9U9</accession>
<keyword evidence="1" id="KW-0472">Membrane</keyword>
<dbReference type="Gene3D" id="3.55.50.30">
    <property type="match status" value="1"/>
</dbReference>
<dbReference type="Gene3D" id="2.60.120.1440">
    <property type="match status" value="1"/>
</dbReference>
<dbReference type="InterPro" id="IPR012373">
    <property type="entry name" value="Ferrdict_sens_TM"/>
</dbReference>
<evidence type="ECO:0000313" key="4">
    <source>
        <dbReference type="EMBL" id="MCW0483937.1"/>
    </source>
</evidence>
<dbReference type="PANTHER" id="PTHR30273">
    <property type="entry name" value="PERIPLASMIC SIGNAL SENSOR AND SIGMA FACTOR ACTIVATOR FECR-RELATED"/>
    <property type="match status" value="1"/>
</dbReference>
<evidence type="ECO:0000256" key="1">
    <source>
        <dbReference type="SAM" id="Phobius"/>
    </source>
</evidence>
<dbReference type="Pfam" id="PF16344">
    <property type="entry name" value="FecR_C"/>
    <property type="match status" value="1"/>
</dbReference>
<dbReference type="Pfam" id="PF04773">
    <property type="entry name" value="FecR"/>
    <property type="match status" value="1"/>
</dbReference>
<name>A0AA41Y9U9_9BACT</name>
<evidence type="ECO:0000313" key="5">
    <source>
        <dbReference type="Proteomes" id="UP001163821"/>
    </source>
</evidence>
<dbReference type="PIRSF" id="PIRSF018266">
    <property type="entry name" value="FecR"/>
    <property type="match status" value="1"/>
</dbReference>
<dbReference type="AlphaFoldDB" id="A0AA41Y9U9"/>
<gene>
    <name evidence="4" type="ORF">N2K84_14430</name>
</gene>
<reference evidence="4" key="1">
    <citation type="submission" date="2022-10" db="EMBL/GenBank/DDBJ databases">
        <title>Gaoshiqiia sediminis gen. nov., sp. nov., isolated from coastal sediment.</title>
        <authorList>
            <person name="Yu W.X."/>
            <person name="Mu D.S."/>
            <person name="Du J.Z."/>
            <person name="Liang Y.Q."/>
        </authorList>
    </citation>
    <scope>NUCLEOTIDE SEQUENCE</scope>
    <source>
        <strain evidence="4">A06</strain>
    </source>
</reference>
<keyword evidence="1" id="KW-1133">Transmembrane helix</keyword>
<evidence type="ECO:0000259" key="2">
    <source>
        <dbReference type="Pfam" id="PF04773"/>
    </source>
</evidence>
<protein>
    <submittedName>
        <fullName evidence="4">FecR domain-containing protein</fullName>
    </submittedName>
</protein>
<dbReference type="EMBL" id="JAPAAF010000025">
    <property type="protein sequence ID" value="MCW0483937.1"/>
    <property type="molecule type" value="Genomic_DNA"/>
</dbReference>
<proteinExistence type="predicted"/>
<feature type="domain" description="Protein FecR C-terminal" evidence="3">
    <location>
        <begin position="252"/>
        <end position="314"/>
    </location>
</feature>
<dbReference type="InterPro" id="IPR006860">
    <property type="entry name" value="FecR"/>
</dbReference>
<feature type="domain" description="FecR protein" evidence="2">
    <location>
        <begin position="116"/>
        <end position="207"/>
    </location>
</feature>
<comment type="caution">
    <text evidence="4">The sequence shown here is derived from an EMBL/GenBank/DDBJ whole genome shotgun (WGS) entry which is preliminary data.</text>
</comment>
<keyword evidence="5" id="KW-1185">Reference proteome</keyword>
<keyword evidence="1" id="KW-0812">Transmembrane</keyword>
<dbReference type="PANTHER" id="PTHR30273:SF2">
    <property type="entry name" value="PROTEIN FECR"/>
    <property type="match status" value="1"/>
</dbReference>
<organism evidence="4 5">
    <name type="scientific">Gaoshiqia sediminis</name>
    <dbReference type="NCBI Taxonomy" id="2986998"/>
    <lineage>
        <taxon>Bacteria</taxon>
        <taxon>Pseudomonadati</taxon>
        <taxon>Bacteroidota</taxon>
        <taxon>Bacteroidia</taxon>
        <taxon>Marinilabiliales</taxon>
        <taxon>Prolixibacteraceae</taxon>
        <taxon>Gaoshiqia</taxon>
    </lineage>
</organism>